<gene>
    <name evidence="2" type="ORF">SDC9_05172</name>
</gene>
<protein>
    <submittedName>
        <fullName evidence="2">Uncharacterized protein</fullName>
    </submittedName>
</protein>
<reference evidence="2" key="1">
    <citation type="submission" date="2019-08" db="EMBL/GenBank/DDBJ databases">
        <authorList>
            <person name="Kucharzyk K."/>
            <person name="Murdoch R.W."/>
            <person name="Higgins S."/>
            <person name="Loffler F."/>
        </authorList>
    </citation>
    <scope>NUCLEOTIDE SEQUENCE</scope>
</reference>
<evidence type="ECO:0000313" key="2">
    <source>
        <dbReference type="EMBL" id="MPL59618.1"/>
    </source>
</evidence>
<dbReference type="EMBL" id="VSSQ01000010">
    <property type="protein sequence ID" value="MPL59618.1"/>
    <property type="molecule type" value="Genomic_DNA"/>
</dbReference>
<organism evidence="2">
    <name type="scientific">bioreactor metagenome</name>
    <dbReference type="NCBI Taxonomy" id="1076179"/>
    <lineage>
        <taxon>unclassified sequences</taxon>
        <taxon>metagenomes</taxon>
        <taxon>ecological metagenomes</taxon>
    </lineage>
</organism>
<comment type="caution">
    <text evidence="2">The sequence shown here is derived from an EMBL/GenBank/DDBJ whole genome shotgun (WGS) entry which is preliminary data.</text>
</comment>
<feature type="region of interest" description="Disordered" evidence="1">
    <location>
        <begin position="111"/>
        <end position="130"/>
    </location>
</feature>
<dbReference type="AlphaFoldDB" id="A0A644SY50"/>
<name>A0A644SY50_9ZZZZ</name>
<evidence type="ECO:0000256" key="1">
    <source>
        <dbReference type="SAM" id="MobiDB-lite"/>
    </source>
</evidence>
<proteinExistence type="predicted"/>
<sequence>MGIVARGKETLYDSNDSPIASLSLDRCTLPADASGVVTSYAGAVSTISILLSGVDDSSAWSVTCAASGLSGSLSGKTYTVSSMSAESGYVDFTAKKTGYADLVKRFHVGKVRQGAPGSPGNPGSPGAPGSSAWYAYHDNPPITQPATPTGNGTDNGWHETLTSASIWISTKQAVARNDAGTWNPPVLIASVSLTPYYAPKYLGIGQLSNVATAAFSHFLVSTSGVVTTDGNRTPNTGDWMYNNADTPSRTYYRWSGTAWETSTITSWHRSAGVEDILRLLKGGAIAPDGIAYIEALLGSQAFFDSLSAKALYSLATVSDGSPVSSIVLNDGRIILRNSAGVIVFAFDPNTGLTLKGDISGFNGTFFGELYSEQFRTHQAAVGTTIAFSPTYIAWILENNDSSMPTAGTTYAATGTFNGKAVASVLLGMDAGGNYRLLITNQDATTLSLLYSPPLPPGVKTIRPMHIYEYGGSFSFNDGTAKTFAPPKTVYDNAAVFAQFSAVPTGLTLLAAGSTLVHPWDGTFSITKISKTASEIVIYSDSSRTFNYSNSGYGNYLTSINMTLAAAGAGADTTNLYPQANNTYDIGLSSNKYRYGYFGACYGAVGNDFADALDLPTEKIEPGYVACIKDGGIALARKRNDRTALGIVSDTYSFRAGVVEHGAPIAVAGYVLAHVVKAYAPGTRLTVAKNGLLTRAMPWERVLALFIEKPRCGQWNSVGVNGRAVVKVVR</sequence>
<accession>A0A644SY50</accession>